<feature type="domain" description="DUF58" evidence="1">
    <location>
        <begin position="180"/>
        <end position="305"/>
    </location>
</feature>
<dbReference type="OrthoDB" id="9789943at2"/>
<dbReference type="Pfam" id="PF01882">
    <property type="entry name" value="DUF58"/>
    <property type="match status" value="1"/>
</dbReference>
<dbReference type="AlphaFoldDB" id="A0A4V5LSS3"/>
<dbReference type="InterPro" id="IPR002881">
    <property type="entry name" value="DUF58"/>
</dbReference>
<evidence type="ECO:0000259" key="1">
    <source>
        <dbReference type="Pfam" id="PF01882"/>
    </source>
</evidence>
<name>A0A4V5LSS3_9BACL</name>
<evidence type="ECO:0000313" key="3">
    <source>
        <dbReference type="Proteomes" id="UP000309673"/>
    </source>
</evidence>
<proteinExistence type="predicted"/>
<accession>A0A4V5LSS3</accession>
<comment type="caution">
    <text evidence="2">The sequence shown here is derived from an EMBL/GenBank/DDBJ whole genome shotgun (WGS) entry which is preliminary data.</text>
</comment>
<protein>
    <submittedName>
        <fullName evidence="2">DUF58 domain-containing protein</fullName>
    </submittedName>
</protein>
<dbReference type="EMBL" id="SUPK01000001">
    <property type="protein sequence ID" value="TJY44099.1"/>
    <property type="molecule type" value="Genomic_DNA"/>
</dbReference>
<dbReference type="Proteomes" id="UP000309673">
    <property type="component" value="Unassembled WGS sequence"/>
</dbReference>
<evidence type="ECO:0000313" key="2">
    <source>
        <dbReference type="EMBL" id="TJY44099.1"/>
    </source>
</evidence>
<reference evidence="2 3" key="1">
    <citation type="submission" date="2019-04" db="EMBL/GenBank/DDBJ databases">
        <title>Cohnella sp. nov., isolated from soil.</title>
        <authorList>
            <person name="Kim W."/>
        </authorList>
    </citation>
    <scope>NUCLEOTIDE SEQUENCE [LARGE SCALE GENOMIC DNA]</scope>
    <source>
        <strain evidence="2 3">CAU 1483</strain>
    </source>
</reference>
<dbReference type="PANTHER" id="PTHR34351">
    <property type="entry name" value="SLR1927 PROTEIN-RELATED"/>
    <property type="match status" value="1"/>
</dbReference>
<gene>
    <name evidence="2" type="ORF">E5161_01485</name>
</gene>
<dbReference type="RefSeq" id="WP_136775819.1">
    <property type="nucleotide sequence ID" value="NZ_SUPK01000001.1"/>
</dbReference>
<sequence length="379" mass="43550">MWTILWFLMVIVVFCLWAAPEYWGRKVYPHITVAMESLDVFVDIGDPVTIRCKFSNPTRLPCPRVKLSMKLPEQIRSGREEDGRDHVEVHFYLMPRQIAEVTFTVYAVRRGIAQWQEADLEFTDALGLRKEYRTVYVHARAVVRPRRLQPVALPRTLTELLGEIRTKRFYHEDPSLFVGVRPYQAGDPLRGIHWLATARTGELMVKQFGHTTSSKVLILFNGQMFDLYWKTVYKHRLDAMCERLLQISAKLMENETSVGLLTNLHDSMAMSFHEPAASGPVQLARLANRMGSVSEHPRSSMADLIRSASRYAALGDTVLLLTSYWDTEAVRAANEWQRKYKNLIVYNMLWDDNKWNLPGVPAITENIAYSDAVDKEAAS</sequence>
<keyword evidence="3" id="KW-1185">Reference proteome</keyword>
<organism evidence="2 3">
    <name type="scientific">Cohnella pontilimi</name>
    <dbReference type="NCBI Taxonomy" id="2564100"/>
    <lineage>
        <taxon>Bacteria</taxon>
        <taxon>Bacillati</taxon>
        <taxon>Bacillota</taxon>
        <taxon>Bacilli</taxon>
        <taxon>Bacillales</taxon>
        <taxon>Paenibacillaceae</taxon>
        <taxon>Cohnella</taxon>
    </lineage>
</organism>